<proteinExistence type="predicted"/>
<sequence length="111" mass="12318">TAFIPPEDDNNSLDKAEKFEIVPATTKKSRKQRKTKKGKSTCTTITKETTPIHLSIHSPTHSPAYSYISNIQQKDSQQSAPTYDNLNIPSLSQIIPQQNPSSEDAGHHDES</sequence>
<reference evidence="1" key="1">
    <citation type="submission" date="2021-06" db="EMBL/GenBank/DDBJ databases">
        <authorList>
            <person name="Kallberg Y."/>
            <person name="Tangrot J."/>
            <person name="Rosling A."/>
        </authorList>
    </citation>
    <scope>NUCLEOTIDE SEQUENCE</scope>
    <source>
        <strain evidence="1">IL203A</strain>
    </source>
</reference>
<feature type="non-terminal residue" evidence="1">
    <location>
        <position position="1"/>
    </location>
</feature>
<evidence type="ECO:0000313" key="2">
    <source>
        <dbReference type="Proteomes" id="UP000789702"/>
    </source>
</evidence>
<comment type="caution">
    <text evidence="1">The sequence shown here is derived from an EMBL/GenBank/DDBJ whole genome shotgun (WGS) entry which is preliminary data.</text>
</comment>
<organism evidence="1 2">
    <name type="scientific">Dentiscutata heterogama</name>
    <dbReference type="NCBI Taxonomy" id="1316150"/>
    <lineage>
        <taxon>Eukaryota</taxon>
        <taxon>Fungi</taxon>
        <taxon>Fungi incertae sedis</taxon>
        <taxon>Mucoromycota</taxon>
        <taxon>Glomeromycotina</taxon>
        <taxon>Glomeromycetes</taxon>
        <taxon>Diversisporales</taxon>
        <taxon>Gigasporaceae</taxon>
        <taxon>Dentiscutata</taxon>
    </lineage>
</organism>
<protein>
    <submittedName>
        <fullName evidence="1">5312_t:CDS:1</fullName>
    </submittedName>
</protein>
<dbReference type="EMBL" id="CAJVPU010059139">
    <property type="protein sequence ID" value="CAG8774844.1"/>
    <property type="molecule type" value="Genomic_DNA"/>
</dbReference>
<evidence type="ECO:0000313" key="1">
    <source>
        <dbReference type="EMBL" id="CAG8774844.1"/>
    </source>
</evidence>
<accession>A0ACA9R385</accession>
<keyword evidence="2" id="KW-1185">Reference proteome</keyword>
<name>A0ACA9R385_9GLOM</name>
<gene>
    <name evidence="1" type="ORF">DHETER_LOCUS16053</name>
</gene>
<dbReference type="Proteomes" id="UP000789702">
    <property type="component" value="Unassembled WGS sequence"/>
</dbReference>